<evidence type="ECO:0000256" key="1">
    <source>
        <dbReference type="SAM" id="MobiDB-lite"/>
    </source>
</evidence>
<dbReference type="Proteomes" id="UP001396898">
    <property type="component" value="Unassembled WGS sequence"/>
</dbReference>
<comment type="caution">
    <text evidence="3">The sequence shown here is derived from an EMBL/GenBank/DDBJ whole genome shotgun (WGS) entry which is preliminary data.</text>
</comment>
<reference evidence="3 4" key="1">
    <citation type="submission" date="2023-01" db="EMBL/GenBank/DDBJ databases">
        <title>Analysis of 21 Apiospora genomes using comparative genomics revels a genus with tremendous synthesis potential of carbohydrate active enzymes and secondary metabolites.</title>
        <authorList>
            <person name="Sorensen T."/>
        </authorList>
    </citation>
    <scope>NUCLEOTIDE SEQUENCE [LARGE SCALE GENOMIC DNA]</scope>
    <source>
        <strain evidence="3 4">CBS 20057</strain>
    </source>
</reference>
<gene>
    <name evidence="3" type="ORF">PG991_000613</name>
</gene>
<evidence type="ECO:0000313" key="3">
    <source>
        <dbReference type="EMBL" id="KAK8037267.1"/>
    </source>
</evidence>
<feature type="transmembrane region" description="Helical" evidence="2">
    <location>
        <begin position="37"/>
        <end position="59"/>
    </location>
</feature>
<evidence type="ECO:0000256" key="2">
    <source>
        <dbReference type="SAM" id="Phobius"/>
    </source>
</evidence>
<feature type="region of interest" description="Disordered" evidence="1">
    <location>
        <begin position="237"/>
        <end position="284"/>
    </location>
</feature>
<feature type="region of interest" description="Disordered" evidence="1">
    <location>
        <begin position="453"/>
        <end position="491"/>
    </location>
</feature>
<proteinExistence type="predicted"/>
<organism evidence="3 4">
    <name type="scientific">Apiospora marii</name>
    <dbReference type="NCBI Taxonomy" id="335849"/>
    <lineage>
        <taxon>Eukaryota</taxon>
        <taxon>Fungi</taxon>
        <taxon>Dikarya</taxon>
        <taxon>Ascomycota</taxon>
        <taxon>Pezizomycotina</taxon>
        <taxon>Sordariomycetes</taxon>
        <taxon>Xylariomycetidae</taxon>
        <taxon>Amphisphaeriales</taxon>
        <taxon>Apiosporaceae</taxon>
        <taxon>Apiospora</taxon>
    </lineage>
</organism>
<feature type="region of interest" description="Disordered" evidence="1">
    <location>
        <begin position="332"/>
        <end position="397"/>
    </location>
</feature>
<feature type="transmembrane region" description="Helical" evidence="2">
    <location>
        <begin position="71"/>
        <end position="95"/>
    </location>
</feature>
<keyword evidence="2" id="KW-1133">Transmembrane helix</keyword>
<accession>A0ABR1SSS3</accession>
<name>A0ABR1SSS3_9PEZI</name>
<protein>
    <submittedName>
        <fullName evidence="3">Uncharacterized protein</fullName>
    </submittedName>
</protein>
<feature type="compositionally biased region" description="Basic residues" evidence="1">
    <location>
        <begin position="361"/>
        <end position="372"/>
    </location>
</feature>
<feature type="compositionally biased region" description="Basic and acidic residues" evidence="1">
    <location>
        <begin position="463"/>
        <end position="476"/>
    </location>
</feature>
<sequence length="491" mass="53990">MSPLMTMVPPSELPLPLAGRRPTYGIYFEAEPRYAKVSGIVVSVLASGACASFFLFRVAQVKSWRSLAWTHWLLLAIYFDSYLFVMASTVLHYSFSLNDYHSLCEAATLLCLLAYLSSKYTVWGSGVSRCRSKPYLIHFAVLTGHELAKLTRSHRCSRFSRMENGLCIIGIQQSAMIGPVAVDVACNAYLTAVFTYPIYRYTVKGSADISPTAASGGTRTRSERLLRVAKKSFAGVLPHAQQQHREPSRSNAARRRASLAMPPLLQDRRHPSYSPRPLLTTRHGAIPTRSPLQRRRSLLGDQHRFARHHRHRVPLQVRLGPQPRHPPLLLHGLDPRQHGPGPAPGSPLRYPANIAAIPSSHGRRRRRRRRQRNGNGGTPFSTPKANGRRAFIDTTNNGGGGGVVAVIKSPDQLHPQTILPHREQRPPAAVYEYGNDIWSGPIHVEAAELTAGSMISVNEAEGGEEKQPDPSEKSDATEATGPAGTDDGGAK</sequence>
<evidence type="ECO:0000313" key="4">
    <source>
        <dbReference type="Proteomes" id="UP001396898"/>
    </source>
</evidence>
<keyword evidence="2" id="KW-0812">Transmembrane</keyword>
<dbReference type="PANTHER" id="PTHR38848">
    <property type="entry name" value="G-PROTEIN COUPLED RECEPTORS FAMILY 3 PROFILE DOMAIN-CONTAINING PROTEIN"/>
    <property type="match status" value="1"/>
</dbReference>
<keyword evidence="4" id="KW-1185">Reference proteome</keyword>
<dbReference type="EMBL" id="JAQQWI010000002">
    <property type="protein sequence ID" value="KAK8037267.1"/>
    <property type="molecule type" value="Genomic_DNA"/>
</dbReference>
<keyword evidence="2" id="KW-0472">Membrane</keyword>
<dbReference type="PANTHER" id="PTHR38848:SF3">
    <property type="entry name" value="G-PROTEIN COUPLED RECEPTORS FAMILY 3 PROFILE DOMAIN-CONTAINING PROTEIN"/>
    <property type="match status" value="1"/>
</dbReference>